<dbReference type="AlphaFoldDB" id="A0A1M5HEA1"/>
<dbReference type="OrthoDB" id="5243764at2"/>
<reference evidence="3 4" key="1">
    <citation type="submission" date="2016-11" db="EMBL/GenBank/DDBJ databases">
        <authorList>
            <person name="Jaros S."/>
            <person name="Januszkiewicz K."/>
            <person name="Wedrychowicz H."/>
        </authorList>
    </citation>
    <scope>NUCLEOTIDE SEQUENCE [LARGE SCALE GENOMIC DNA]</scope>
    <source>
        <strain evidence="3 4">DSM 45408</strain>
    </source>
</reference>
<feature type="repeat" description="TPR" evidence="1">
    <location>
        <begin position="63"/>
        <end position="96"/>
    </location>
</feature>
<name>A0A1M5HEA1_9ACTN</name>
<feature type="region of interest" description="Disordered" evidence="2">
    <location>
        <begin position="1"/>
        <end position="27"/>
    </location>
</feature>
<dbReference type="Proteomes" id="UP000184471">
    <property type="component" value="Unassembled WGS sequence"/>
</dbReference>
<evidence type="ECO:0000256" key="1">
    <source>
        <dbReference type="PROSITE-ProRule" id="PRU00339"/>
    </source>
</evidence>
<accession>A0A1M5HEA1</accession>
<protein>
    <submittedName>
        <fullName evidence="3">Tetratricopeptide repeat-containing protein</fullName>
    </submittedName>
</protein>
<gene>
    <name evidence="3" type="ORF">SAMN05444351_1561</name>
</gene>
<dbReference type="InterPro" id="IPR011990">
    <property type="entry name" value="TPR-like_helical_dom_sf"/>
</dbReference>
<feature type="compositionally biased region" description="Low complexity" evidence="2">
    <location>
        <begin position="12"/>
        <end position="23"/>
    </location>
</feature>
<dbReference type="InterPro" id="IPR019734">
    <property type="entry name" value="TPR_rpt"/>
</dbReference>
<dbReference type="STRING" id="1070870.SAMN05444351_1561"/>
<keyword evidence="1" id="KW-0802">TPR repeat</keyword>
<dbReference type="PROSITE" id="PS50005">
    <property type="entry name" value="TPR"/>
    <property type="match status" value="1"/>
</dbReference>
<organism evidence="3 4">
    <name type="scientific">Geodermatophilus nigrescens</name>
    <dbReference type="NCBI Taxonomy" id="1070870"/>
    <lineage>
        <taxon>Bacteria</taxon>
        <taxon>Bacillati</taxon>
        <taxon>Actinomycetota</taxon>
        <taxon>Actinomycetes</taxon>
        <taxon>Geodermatophilales</taxon>
        <taxon>Geodermatophilaceae</taxon>
        <taxon>Geodermatophilus</taxon>
    </lineage>
</organism>
<keyword evidence="4" id="KW-1185">Reference proteome</keyword>
<sequence>MSTAGPPEDAGAETTPEGAAGRTGPEGGVYEWYRRGLDLLGSGDPAAAATLLSRAAEAEPGSRSVLEALARAQYDAGRYREAVDSFGELAAVNPTDDYAQFGLGLAASRAGDLETAAEHLALAVAMRPDLPHYARALRGVRARRGSGPGAA</sequence>
<dbReference type="SMART" id="SM00028">
    <property type="entry name" value="TPR"/>
    <property type="match status" value="3"/>
</dbReference>
<evidence type="ECO:0000313" key="4">
    <source>
        <dbReference type="Proteomes" id="UP000184471"/>
    </source>
</evidence>
<dbReference type="RefSeq" id="WP_073419651.1">
    <property type="nucleotide sequence ID" value="NZ_FQVX01000002.1"/>
</dbReference>
<dbReference type="Pfam" id="PF13432">
    <property type="entry name" value="TPR_16"/>
    <property type="match status" value="1"/>
</dbReference>
<dbReference type="Gene3D" id="1.25.40.10">
    <property type="entry name" value="Tetratricopeptide repeat domain"/>
    <property type="match status" value="1"/>
</dbReference>
<proteinExistence type="predicted"/>
<evidence type="ECO:0000256" key="2">
    <source>
        <dbReference type="SAM" id="MobiDB-lite"/>
    </source>
</evidence>
<dbReference type="SUPFAM" id="SSF48452">
    <property type="entry name" value="TPR-like"/>
    <property type="match status" value="1"/>
</dbReference>
<evidence type="ECO:0000313" key="3">
    <source>
        <dbReference type="EMBL" id="SHG14280.1"/>
    </source>
</evidence>
<dbReference type="EMBL" id="FQVX01000002">
    <property type="protein sequence ID" value="SHG14280.1"/>
    <property type="molecule type" value="Genomic_DNA"/>
</dbReference>